<evidence type="ECO:0000313" key="2">
    <source>
        <dbReference type="Proteomes" id="UP000054566"/>
    </source>
</evidence>
<evidence type="ECO:0000313" key="1">
    <source>
        <dbReference type="EMBL" id="KNC37042.1"/>
    </source>
</evidence>
<organism evidence="1 2">
    <name type="scientific">Plasmodium falciparum RAJ116</name>
    <dbReference type="NCBI Taxonomy" id="580058"/>
    <lineage>
        <taxon>Eukaryota</taxon>
        <taxon>Sar</taxon>
        <taxon>Alveolata</taxon>
        <taxon>Apicomplexa</taxon>
        <taxon>Aconoidasida</taxon>
        <taxon>Haemosporida</taxon>
        <taxon>Plasmodiidae</taxon>
        <taxon>Plasmodium</taxon>
        <taxon>Plasmodium (Laverania)</taxon>
    </lineage>
</organism>
<reference evidence="2" key="1">
    <citation type="submission" date="2015-07" db="EMBL/GenBank/DDBJ databases">
        <title>Annotation of Plasmodium falciparum RAJ116.</title>
        <authorList>
            <consortium name="The Broad Institute Genome Sequencing Platform"/>
            <person name="Volkman S.K."/>
            <person name="Neafsey D.E."/>
            <person name="Dash A.P."/>
            <person name="Chitnis C.E."/>
            <person name="Hartl D.L."/>
            <person name="Young S.K."/>
            <person name="Zeng Q."/>
            <person name="Koehrsen M."/>
            <person name="Alvarado L."/>
            <person name="Berlin A."/>
            <person name="Borenstein D."/>
            <person name="Chapman S.B."/>
            <person name="Chen Z."/>
            <person name="Engels R."/>
            <person name="Freedman E."/>
            <person name="Gellesch M."/>
            <person name="Goldberg J."/>
            <person name="Griggs A."/>
            <person name="Gujja S."/>
            <person name="Heilman E.R."/>
            <person name="Heiman D.I."/>
            <person name="Howarth C."/>
            <person name="Jen D."/>
            <person name="Larson L."/>
            <person name="Mehta T."/>
            <person name="Neiman D."/>
            <person name="Park D."/>
            <person name="Pearson M."/>
            <person name="Roberts A."/>
            <person name="Saif S."/>
            <person name="Shea T."/>
            <person name="Shenoy N."/>
            <person name="Sisk P."/>
            <person name="Stolte C."/>
            <person name="Sykes S."/>
            <person name="Walk T."/>
            <person name="White J."/>
            <person name="Yandava C."/>
            <person name="Haas B."/>
            <person name="Henn M.R."/>
            <person name="Nusbaum C."/>
            <person name="Birren B."/>
        </authorList>
    </citation>
    <scope>NUCLEOTIDE SEQUENCE [LARGE SCALE GENOMIC DNA]</scope>
    <source>
        <strain evidence="2">RAJ116</strain>
    </source>
</reference>
<sequence>MDYPNFTTSMTHNIAYSFCLNYKTWKHVTPLVISPLRGEPNKTTINFHTCKFRAPKIGIATRLENHLKLLGKVKKGKKYMSLREFLFLFQKNWKKCPKSDIPPPIGNVRFGRVYYHIAVDHGLYDRHIHVGVPSGKRSPGIENSGNINSGP</sequence>
<dbReference type="Proteomes" id="UP000054566">
    <property type="component" value="Unassembled WGS sequence"/>
</dbReference>
<accession>A0A0L0CXQ7</accession>
<name>A0A0L0CXQ7_PLAFA</name>
<dbReference type="EMBL" id="GG664362">
    <property type="protein sequence ID" value="KNC37042.1"/>
    <property type="molecule type" value="Genomic_DNA"/>
</dbReference>
<dbReference type="AlphaFoldDB" id="A0A0L0CXQ7"/>
<reference evidence="2" key="2">
    <citation type="submission" date="2015-07" db="EMBL/GenBank/DDBJ databases">
        <title>The genome sequence of Plasmodium falciparum RAJ116.</title>
        <authorList>
            <consortium name="The Broad Institute Genome Sequencing Platform"/>
            <person name="Volkman S.K."/>
            <person name="Neafsey D.E."/>
            <person name="Dash A.P."/>
            <person name="Chitnis C.E."/>
            <person name="Hartl D.L."/>
            <person name="Young S.K."/>
            <person name="Kodira C.D."/>
            <person name="Zeng Q."/>
            <person name="Koehrsen M."/>
            <person name="Godfrey P."/>
            <person name="Alvarado L."/>
            <person name="Berlin A."/>
            <person name="Borenstein D."/>
            <person name="Chen Z."/>
            <person name="Engels R."/>
            <person name="Freedman E."/>
            <person name="Gellesch M."/>
            <person name="Goldberg J."/>
            <person name="Griggs A."/>
            <person name="Gujja S."/>
            <person name="Heiman D."/>
            <person name="Hepburn T."/>
            <person name="Howarth C."/>
            <person name="Jen D."/>
            <person name="Larson L."/>
            <person name="Lewis B."/>
            <person name="Mehta T."/>
            <person name="Park D."/>
            <person name="Pearson M."/>
            <person name="Roberts A."/>
            <person name="Saif S."/>
            <person name="Shea T."/>
            <person name="Shenoy N."/>
            <person name="Sisk P."/>
            <person name="Stolte C."/>
            <person name="Sykes S."/>
            <person name="Walk T."/>
            <person name="White J."/>
            <person name="Yandava C."/>
            <person name="Wirth D.F."/>
            <person name="Nusbaum C."/>
            <person name="Birren B."/>
        </authorList>
    </citation>
    <scope>NUCLEOTIDE SEQUENCE [LARGE SCALE GENOMIC DNA]</scope>
    <source>
        <strain evidence="2">RAJ116</strain>
    </source>
</reference>
<protein>
    <submittedName>
        <fullName evidence="1">Uncharacterized protein</fullName>
    </submittedName>
</protein>
<proteinExistence type="predicted"/>
<gene>
    <name evidence="1" type="ORF">PFLG_02352</name>
</gene>